<dbReference type="PANTHER" id="PTHR34135:SF2">
    <property type="entry name" value="LYSOZYME"/>
    <property type="match status" value="1"/>
</dbReference>
<feature type="signal peptide" evidence="5">
    <location>
        <begin position="1"/>
        <end position="40"/>
    </location>
</feature>
<keyword evidence="2 4" id="KW-0378">Hydrolase</keyword>
<evidence type="ECO:0000256" key="5">
    <source>
        <dbReference type="SAM" id="SignalP"/>
    </source>
</evidence>
<comment type="similarity">
    <text evidence="1 4">Belongs to the glycosyl hydrolase 25 family.</text>
</comment>
<evidence type="ECO:0000313" key="6">
    <source>
        <dbReference type="EMBL" id="MFC7180005.1"/>
    </source>
</evidence>
<dbReference type="PROSITE" id="PS51904">
    <property type="entry name" value="GLYCOSYL_HYDROL_F25_2"/>
    <property type="match status" value="1"/>
</dbReference>
<dbReference type="PROSITE" id="PS00953">
    <property type="entry name" value="GLYCOSYL_HYDROL_F25_1"/>
    <property type="match status" value="1"/>
</dbReference>
<name>A0ABW2FRX4_9ACTN</name>
<gene>
    <name evidence="6" type="ORF">ACFQMG_10590</name>
</gene>
<dbReference type="EC" id="3.2.1.17" evidence="4"/>
<organism evidence="6 7">
    <name type="scientific">Kitasatospora paranensis</name>
    <dbReference type="NCBI Taxonomy" id="258053"/>
    <lineage>
        <taxon>Bacteria</taxon>
        <taxon>Bacillati</taxon>
        <taxon>Actinomycetota</taxon>
        <taxon>Actinomycetes</taxon>
        <taxon>Kitasatosporales</taxon>
        <taxon>Streptomycetaceae</taxon>
        <taxon>Kitasatospora</taxon>
    </lineage>
</organism>
<dbReference type="InterPro" id="IPR002053">
    <property type="entry name" value="Glyco_hydro_25"/>
</dbReference>
<dbReference type="Gene3D" id="3.20.20.80">
    <property type="entry name" value="Glycosidases"/>
    <property type="match status" value="1"/>
</dbReference>
<dbReference type="RefSeq" id="WP_380230955.1">
    <property type="nucleotide sequence ID" value="NZ_BAABKV010000001.1"/>
</dbReference>
<protein>
    <recommendedName>
        <fullName evidence="4">Lysozyme</fullName>
        <ecNumber evidence="4">3.2.1.17</ecNumber>
    </recommendedName>
</protein>
<feature type="chain" id="PRO_5045063690" description="Lysozyme" evidence="5">
    <location>
        <begin position="41"/>
        <end position="283"/>
    </location>
</feature>
<dbReference type="SUPFAM" id="SSF51445">
    <property type="entry name" value="(Trans)glycosidases"/>
    <property type="match status" value="1"/>
</dbReference>
<dbReference type="InterPro" id="IPR018077">
    <property type="entry name" value="Glyco_hydro_fam25_subgr"/>
</dbReference>
<dbReference type="SMART" id="SM00641">
    <property type="entry name" value="Glyco_25"/>
    <property type="match status" value="1"/>
</dbReference>
<sequence>MPPTALRAARPLASHRGLRRCAVAAASAALLLGASAPALAAEPSPAHHFDRDHVGSTVAAHEGSGSGSAARTLAVTQTPGNDVSGWQGNVAWSTAAANGAKFSYVKATEGSTYTNPYFTQQYNGSYRAGLIRGAYHFALPDHSSGSAQATWFVNHGGGWSADGKTLPPALDIEYNPYGASCYGLSRSAMVSWIRSFSTTVHSRTGRYPVIYTTTSWWQQCTGNYSGFGTTNPLWIARYSSSVGTLPAGWSFQTFWQYADSGTLPGDQDRFNGAYDRLKALALG</sequence>
<keyword evidence="7" id="KW-1185">Reference proteome</keyword>
<dbReference type="EMBL" id="JBHTAJ010000015">
    <property type="protein sequence ID" value="MFC7180005.1"/>
    <property type="molecule type" value="Genomic_DNA"/>
</dbReference>
<evidence type="ECO:0000313" key="7">
    <source>
        <dbReference type="Proteomes" id="UP001596435"/>
    </source>
</evidence>
<evidence type="ECO:0000256" key="3">
    <source>
        <dbReference type="ARBA" id="ARBA00023295"/>
    </source>
</evidence>
<evidence type="ECO:0000256" key="1">
    <source>
        <dbReference type="ARBA" id="ARBA00010646"/>
    </source>
</evidence>
<evidence type="ECO:0000256" key="4">
    <source>
        <dbReference type="RuleBase" id="RU361176"/>
    </source>
</evidence>
<keyword evidence="5" id="KW-0732">Signal</keyword>
<dbReference type="Proteomes" id="UP001596435">
    <property type="component" value="Unassembled WGS sequence"/>
</dbReference>
<accession>A0ABW2FRX4</accession>
<comment type="catalytic activity">
    <reaction evidence="4">
        <text>Hydrolysis of (1-&gt;4)-beta-linkages between N-acetylmuramic acid and N-acetyl-D-glucosamine residues in a peptidoglycan and between N-acetyl-D-glucosamine residues in chitodextrins.</text>
        <dbReference type="EC" id="3.2.1.17"/>
    </reaction>
</comment>
<dbReference type="PANTHER" id="PTHR34135">
    <property type="entry name" value="LYSOZYME"/>
    <property type="match status" value="1"/>
</dbReference>
<evidence type="ECO:0000256" key="2">
    <source>
        <dbReference type="ARBA" id="ARBA00022801"/>
    </source>
</evidence>
<dbReference type="InterPro" id="IPR008270">
    <property type="entry name" value="Glyco_hydro_25_AS"/>
</dbReference>
<proteinExistence type="inferred from homology"/>
<keyword evidence="3 4" id="KW-0326">Glycosidase</keyword>
<dbReference type="Pfam" id="PF01183">
    <property type="entry name" value="Glyco_hydro_25"/>
    <property type="match status" value="1"/>
</dbReference>
<reference evidence="7" key="1">
    <citation type="journal article" date="2019" name="Int. J. Syst. Evol. Microbiol.">
        <title>The Global Catalogue of Microorganisms (GCM) 10K type strain sequencing project: providing services to taxonomists for standard genome sequencing and annotation.</title>
        <authorList>
            <consortium name="The Broad Institute Genomics Platform"/>
            <consortium name="The Broad Institute Genome Sequencing Center for Infectious Disease"/>
            <person name="Wu L."/>
            <person name="Ma J."/>
        </authorList>
    </citation>
    <scope>NUCLEOTIDE SEQUENCE [LARGE SCALE GENOMIC DNA]</scope>
    <source>
        <strain evidence="7">CGMCC 1.12859</strain>
    </source>
</reference>
<comment type="caution">
    <text evidence="6">The sequence shown here is derived from an EMBL/GenBank/DDBJ whole genome shotgun (WGS) entry which is preliminary data.</text>
</comment>
<dbReference type="CDD" id="cd06412">
    <property type="entry name" value="GH25_CH-type"/>
    <property type="match status" value="1"/>
</dbReference>
<dbReference type="InterPro" id="IPR017853">
    <property type="entry name" value="GH"/>
</dbReference>